<dbReference type="Proteomes" id="UP000001340">
    <property type="component" value="Unassembled WGS sequence"/>
</dbReference>
<organism evidence="1 2">
    <name type="scientific">Leptospira interrogans str. UI 12758</name>
    <dbReference type="NCBI Taxonomy" id="1049938"/>
    <lineage>
        <taxon>Bacteria</taxon>
        <taxon>Pseudomonadati</taxon>
        <taxon>Spirochaetota</taxon>
        <taxon>Spirochaetia</taxon>
        <taxon>Leptospirales</taxon>
        <taxon>Leptospiraceae</taxon>
        <taxon>Leptospira</taxon>
    </lineage>
</organism>
<dbReference type="AlphaFoldDB" id="A0A0E2D982"/>
<proteinExistence type="predicted"/>
<gene>
    <name evidence="1" type="ORF">LEP1GSC105_3698</name>
</gene>
<name>A0A0E2D982_LEPIR</name>
<evidence type="ECO:0000313" key="2">
    <source>
        <dbReference type="Proteomes" id="UP000001340"/>
    </source>
</evidence>
<accession>A0A0E2D982</accession>
<reference evidence="1 2" key="1">
    <citation type="submission" date="2012-10" db="EMBL/GenBank/DDBJ databases">
        <authorList>
            <person name="Harkins D.M."/>
            <person name="Durkin A.S."/>
            <person name="Brinkac L.M."/>
            <person name="Haft D.H."/>
            <person name="Selengut J.D."/>
            <person name="Sanka R."/>
            <person name="DePew J."/>
            <person name="Purushe J."/>
            <person name="Chanthongthip A."/>
            <person name="Lattana O."/>
            <person name="Phetsouvanh R."/>
            <person name="Newton P.N."/>
            <person name="Vinetz J.M."/>
            <person name="Sutton G.G."/>
            <person name="Nierman W.C."/>
            <person name="Fouts D.E."/>
        </authorList>
    </citation>
    <scope>NUCLEOTIDE SEQUENCE [LARGE SCALE GENOMIC DNA]</scope>
    <source>
        <strain evidence="1 2">UI 12758</strain>
    </source>
</reference>
<evidence type="ECO:0000313" key="1">
    <source>
        <dbReference type="EMBL" id="EKR55997.1"/>
    </source>
</evidence>
<dbReference type="EMBL" id="AHNR02000026">
    <property type="protein sequence ID" value="EKR55997.1"/>
    <property type="molecule type" value="Genomic_DNA"/>
</dbReference>
<sequence length="38" mass="4446">MSYKQNFFVLLFCFRRSSLCPPYSDREISLSEINPGSI</sequence>
<comment type="caution">
    <text evidence="1">The sequence shown here is derived from an EMBL/GenBank/DDBJ whole genome shotgun (WGS) entry which is preliminary data.</text>
</comment>
<protein>
    <submittedName>
        <fullName evidence="1">Uncharacterized protein</fullName>
    </submittedName>
</protein>